<dbReference type="GO" id="GO:1901135">
    <property type="term" value="P:carbohydrate derivative metabolic process"/>
    <property type="evidence" value="ECO:0007669"/>
    <property type="project" value="InterPro"/>
</dbReference>
<dbReference type="GO" id="GO:0016787">
    <property type="term" value="F:hydrolase activity"/>
    <property type="evidence" value="ECO:0007669"/>
    <property type="project" value="UniProtKB-KW"/>
</dbReference>
<dbReference type="SUPFAM" id="SSF53697">
    <property type="entry name" value="SIS domain"/>
    <property type="match status" value="1"/>
</dbReference>
<evidence type="ECO:0000259" key="6">
    <source>
        <dbReference type="PROSITE" id="PS51464"/>
    </source>
</evidence>
<evidence type="ECO:0000256" key="2">
    <source>
        <dbReference type="ARBA" id="ARBA00022737"/>
    </source>
</evidence>
<comment type="similarity">
    <text evidence="1">Belongs to the SIS family. AgaS subfamily.</text>
</comment>
<protein>
    <submittedName>
        <fullName evidence="7">SIS domain-containing protein</fullName>
    </submittedName>
</protein>
<dbReference type="InterPro" id="IPR035464">
    <property type="entry name" value="SIS_AgaS"/>
</dbReference>
<feature type="region of interest" description="Disordered" evidence="5">
    <location>
        <begin position="1"/>
        <end position="25"/>
    </location>
</feature>
<evidence type="ECO:0000313" key="8">
    <source>
        <dbReference type="Proteomes" id="UP000320216"/>
    </source>
</evidence>
<dbReference type="InterPro" id="IPR046348">
    <property type="entry name" value="SIS_dom_sf"/>
</dbReference>
<dbReference type="Pfam" id="PF01380">
    <property type="entry name" value="SIS"/>
    <property type="match status" value="1"/>
</dbReference>
<dbReference type="Gene3D" id="3.40.50.10490">
    <property type="entry name" value="Glucose-6-phosphate isomerase like protein, domain 1"/>
    <property type="match status" value="2"/>
</dbReference>
<proteinExistence type="inferred from homology"/>
<dbReference type="PROSITE" id="PS51464">
    <property type="entry name" value="SIS"/>
    <property type="match status" value="2"/>
</dbReference>
<dbReference type="CDD" id="cd05008">
    <property type="entry name" value="SIS_GlmS_GlmD_1"/>
    <property type="match status" value="1"/>
</dbReference>
<evidence type="ECO:0000313" key="7">
    <source>
        <dbReference type="EMBL" id="QDZ14816.1"/>
    </source>
</evidence>
<dbReference type="EMBL" id="CP042305">
    <property type="protein sequence ID" value="QDZ14816.1"/>
    <property type="molecule type" value="Genomic_DNA"/>
</dbReference>
<reference evidence="7 8" key="1">
    <citation type="submission" date="2019-07" db="EMBL/GenBank/DDBJ databases">
        <title>Full genome sequence of Humibacter sp. WJ7-1.</title>
        <authorList>
            <person name="Im W.-T."/>
        </authorList>
    </citation>
    <scope>NUCLEOTIDE SEQUENCE [LARGE SCALE GENOMIC DNA]</scope>
    <source>
        <strain evidence="7 8">WJ7-1</strain>
    </source>
</reference>
<dbReference type="OrthoDB" id="9779207at2"/>
<feature type="domain" description="SIS" evidence="6">
    <location>
        <begin position="64"/>
        <end position="220"/>
    </location>
</feature>
<organism evidence="7 8">
    <name type="scientific">Humibacter ginsenosidimutans</name>
    <dbReference type="NCBI Taxonomy" id="2599293"/>
    <lineage>
        <taxon>Bacteria</taxon>
        <taxon>Bacillati</taxon>
        <taxon>Actinomycetota</taxon>
        <taxon>Actinomycetes</taxon>
        <taxon>Micrococcales</taxon>
        <taxon>Microbacteriaceae</taxon>
        <taxon>Humibacter</taxon>
    </lineage>
</organism>
<dbReference type="KEGG" id="huw:FPZ11_08645"/>
<keyword evidence="3" id="KW-0378">Hydrolase</keyword>
<dbReference type="InterPro" id="IPR050303">
    <property type="entry name" value="GatZ_KbaZ_carbometab"/>
</dbReference>
<accession>A0A5B8M3F8</accession>
<dbReference type="InterPro" id="IPR001347">
    <property type="entry name" value="SIS_dom"/>
</dbReference>
<sequence length="406" mass="43233">MSDRRTSSHAHRLATRPHDHAPTTRSIVTDTARTGAEHTTREIAQQPRVWREVSSSVAEQRARIDEFLTRVVPANARIVLTGAGTSAFIGEILAPGLARVLGRRVDAVATTDIVADPRAVFAEDLPTLLVSFARSGRSPESVAATQLADQLLTTVHHLIITCDTTGDLFQVHSQRADDLVLVTPEGTNDQSFAMTSSFSSMLLTALLAFAPALAGTVDAAAGAGDWALSQGQAVPLHAADTAYDRIVYLGSGPLTGLARESALKLLELTAGRIVGVHDSSLGFRHGPKSILDDRTLVVVYVSSDPYTRQYDLDIIAELHTTSGKHDVIAVVADGTTADAPEIDGVQTWALPGIDELPDEVLALPYVVFAQTLALGQSQRLGITTDNPFPSGDVNRVVKGVRIHQLG</sequence>
<gene>
    <name evidence="7" type="ORF">FPZ11_08645</name>
</gene>
<dbReference type="PANTHER" id="PTHR32502">
    <property type="entry name" value="N-ACETYLGALACTOSAMINE PERMEASE II COMPONENT-RELATED"/>
    <property type="match status" value="1"/>
</dbReference>
<dbReference type="GO" id="GO:0097367">
    <property type="term" value="F:carbohydrate derivative binding"/>
    <property type="evidence" value="ECO:0007669"/>
    <property type="project" value="InterPro"/>
</dbReference>
<dbReference type="PANTHER" id="PTHR32502:SF3">
    <property type="entry name" value="D-GALACTOSAMINE-6-PHOSPHATE DEAMINASE AGAS-RELATED"/>
    <property type="match status" value="1"/>
</dbReference>
<dbReference type="InterPro" id="IPR035466">
    <property type="entry name" value="GlmS/AgaS_SIS"/>
</dbReference>
<evidence type="ECO:0000256" key="5">
    <source>
        <dbReference type="SAM" id="MobiDB-lite"/>
    </source>
</evidence>
<comment type="catalytic activity">
    <reaction evidence="4">
        <text>D-galactosamine 6-phosphate + H2O = D-tagatopyranose 1-phosphate + NH4(+)</text>
        <dbReference type="Rhea" id="RHEA:47680"/>
        <dbReference type="ChEBI" id="CHEBI:15377"/>
        <dbReference type="ChEBI" id="CHEBI:28938"/>
        <dbReference type="ChEBI" id="CHEBI:71674"/>
        <dbReference type="ChEBI" id="CHEBI:138150"/>
    </reaction>
</comment>
<evidence type="ECO:0000256" key="3">
    <source>
        <dbReference type="ARBA" id="ARBA00022801"/>
    </source>
</evidence>
<keyword evidence="8" id="KW-1185">Reference proteome</keyword>
<dbReference type="CDD" id="cd05010">
    <property type="entry name" value="SIS_AgaS_like"/>
    <property type="match status" value="1"/>
</dbReference>
<dbReference type="GO" id="GO:0009401">
    <property type="term" value="P:phosphoenolpyruvate-dependent sugar phosphotransferase system"/>
    <property type="evidence" value="ECO:0007669"/>
    <property type="project" value="TreeGrafter"/>
</dbReference>
<keyword evidence="2" id="KW-0677">Repeat</keyword>
<evidence type="ECO:0000256" key="4">
    <source>
        <dbReference type="ARBA" id="ARBA00029292"/>
    </source>
</evidence>
<dbReference type="AlphaFoldDB" id="A0A5B8M3F8"/>
<feature type="domain" description="SIS" evidence="6">
    <location>
        <begin position="233"/>
        <end position="387"/>
    </location>
</feature>
<evidence type="ECO:0000256" key="1">
    <source>
        <dbReference type="ARBA" id="ARBA00007748"/>
    </source>
</evidence>
<dbReference type="Proteomes" id="UP000320216">
    <property type="component" value="Chromosome"/>
</dbReference>
<name>A0A5B8M3F8_9MICO</name>
<dbReference type="GO" id="GO:0005886">
    <property type="term" value="C:plasma membrane"/>
    <property type="evidence" value="ECO:0007669"/>
    <property type="project" value="TreeGrafter"/>
</dbReference>